<organism evidence="3 4">
    <name type="scientific">Actinoplanes campanulatus</name>
    <dbReference type="NCBI Taxonomy" id="113559"/>
    <lineage>
        <taxon>Bacteria</taxon>
        <taxon>Bacillati</taxon>
        <taxon>Actinomycetota</taxon>
        <taxon>Actinomycetes</taxon>
        <taxon>Micromonosporales</taxon>
        <taxon>Micromonosporaceae</taxon>
        <taxon>Actinoplanes</taxon>
    </lineage>
</organism>
<evidence type="ECO:0000313" key="4">
    <source>
        <dbReference type="Proteomes" id="UP000590749"/>
    </source>
</evidence>
<keyword evidence="1" id="KW-0472">Membrane</keyword>
<evidence type="ECO:0000313" key="3">
    <source>
        <dbReference type="EMBL" id="MBB3099808.1"/>
    </source>
</evidence>
<keyword evidence="1" id="KW-1133">Transmembrane helix</keyword>
<dbReference type="Pfam" id="PF10756">
    <property type="entry name" value="bPH_6"/>
    <property type="match status" value="1"/>
</dbReference>
<protein>
    <recommendedName>
        <fullName evidence="2">Low molecular weight protein antigen 6 PH domain-containing protein</fullName>
    </recommendedName>
</protein>
<feature type="transmembrane region" description="Helical" evidence="1">
    <location>
        <begin position="46"/>
        <end position="63"/>
    </location>
</feature>
<comment type="caution">
    <text evidence="3">The sequence shown here is derived from an EMBL/GenBank/DDBJ whole genome shotgun (WGS) entry which is preliminary data.</text>
</comment>
<sequence>MGSQWVRPYTPGNGRWLVIVWEAVALALLTWASIRQFDLIGHGVRAVACTLAAVWVIGAWRILRHGVYVSSDGVLIRGLLRSRSMRWHDIAGVHLHQSIHKLGRWELQNDTTVLIERHDGATVNTELWARGVDFHSRPKLFRAVYQEIRNRHRAAAEN</sequence>
<name>A0A7W5AP56_9ACTN</name>
<dbReference type="Proteomes" id="UP000590749">
    <property type="component" value="Unassembled WGS sequence"/>
</dbReference>
<reference evidence="3 4" key="1">
    <citation type="submission" date="2020-08" db="EMBL/GenBank/DDBJ databases">
        <title>Genomic Encyclopedia of Type Strains, Phase III (KMG-III): the genomes of soil and plant-associated and newly described type strains.</title>
        <authorList>
            <person name="Whitman W."/>
        </authorList>
    </citation>
    <scope>NUCLEOTIDE SEQUENCE [LARGE SCALE GENOMIC DNA]</scope>
    <source>
        <strain evidence="3 4">CECT 3287</strain>
    </source>
</reference>
<gene>
    <name evidence="3" type="ORF">FHR83_007524</name>
</gene>
<feature type="domain" description="Low molecular weight protein antigen 6 PH" evidence="2">
    <location>
        <begin position="67"/>
        <end position="150"/>
    </location>
</feature>
<keyword evidence="4" id="KW-1185">Reference proteome</keyword>
<feature type="transmembrane region" description="Helical" evidence="1">
    <location>
        <begin position="16"/>
        <end position="34"/>
    </location>
</feature>
<dbReference type="EMBL" id="JACHXF010000021">
    <property type="protein sequence ID" value="MBB3099808.1"/>
    <property type="molecule type" value="Genomic_DNA"/>
</dbReference>
<evidence type="ECO:0000259" key="2">
    <source>
        <dbReference type="Pfam" id="PF10756"/>
    </source>
</evidence>
<evidence type="ECO:0000256" key="1">
    <source>
        <dbReference type="SAM" id="Phobius"/>
    </source>
</evidence>
<dbReference type="AlphaFoldDB" id="A0A7W5AP56"/>
<dbReference type="InterPro" id="IPR019692">
    <property type="entry name" value="CFP-6_PH"/>
</dbReference>
<proteinExistence type="predicted"/>
<accession>A0A7W5AP56</accession>
<keyword evidence="1" id="KW-0812">Transmembrane</keyword>
<dbReference type="RefSeq" id="WP_183225888.1">
    <property type="nucleotide sequence ID" value="NZ_BMPW01000032.1"/>
</dbReference>